<dbReference type="EMBL" id="CP011340">
    <property type="protein sequence ID" value="ALC18443.1"/>
    <property type="molecule type" value="Genomic_DNA"/>
</dbReference>
<name>A0A0M3QGV1_STRPR</name>
<evidence type="ECO:0000256" key="1">
    <source>
        <dbReference type="ARBA" id="ARBA00023125"/>
    </source>
</evidence>
<dbReference type="GeneID" id="97231760"/>
<dbReference type="GO" id="GO:0003677">
    <property type="term" value="F:DNA binding"/>
    <property type="evidence" value="ECO:0007669"/>
    <property type="project" value="UniProtKB-UniRule"/>
</dbReference>
<dbReference type="InterPro" id="IPR001647">
    <property type="entry name" value="HTH_TetR"/>
</dbReference>
<sequence>MRQNPQRRTALLDAAIEVLARDGMRGLTLRAVDAEAGVPVGTCSNYFAHRGQLLGQIMSRTRERLTPDPAELADTLTAPRDHHLVARLLRQVHQRMDNDRASYLAMLELRLEGARRPELGAELNKGLAAELETNIRFHLDTGLPGDRTDVVLLYLAVHGMIVDDLTVPAVLDGRAPALIDELTTRLLARPATDAHPATDA</sequence>
<dbReference type="Proteomes" id="UP000060513">
    <property type="component" value="Chromosome"/>
</dbReference>
<organism evidence="4">
    <name type="scientific">Streptomyces pristinaespiralis</name>
    <dbReference type="NCBI Taxonomy" id="38300"/>
    <lineage>
        <taxon>Bacteria</taxon>
        <taxon>Bacillati</taxon>
        <taxon>Actinomycetota</taxon>
        <taxon>Actinomycetes</taxon>
        <taxon>Kitasatosporales</taxon>
        <taxon>Streptomycetaceae</taxon>
        <taxon>Streptomyces</taxon>
    </lineage>
</organism>
<dbReference type="PROSITE" id="PS50977">
    <property type="entry name" value="HTH_TETR_2"/>
    <property type="match status" value="1"/>
</dbReference>
<evidence type="ECO:0000259" key="3">
    <source>
        <dbReference type="PROSITE" id="PS50977"/>
    </source>
</evidence>
<dbReference type="InterPro" id="IPR009057">
    <property type="entry name" value="Homeodomain-like_sf"/>
</dbReference>
<dbReference type="PATRIC" id="fig|38300.4.peg.147"/>
<dbReference type="RefSeq" id="WP_053556611.1">
    <property type="nucleotide sequence ID" value="NZ_CP011340.1"/>
</dbReference>
<dbReference type="OrthoDB" id="7506349at2"/>
<dbReference type="KEGG" id="spri:SPRI_7216"/>
<feature type="DNA-binding region" description="H-T-H motif" evidence="2">
    <location>
        <begin position="28"/>
        <end position="47"/>
    </location>
</feature>
<dbReference type="AlphaFoldDB" id="A0A0M3QGV1"/>
<proteinExistence type="predicted"/>
<evidence type="ECO:0000256" key="2">
    <source>
        <dbReference type="PROSITE-ProRule" id="PRU00335"/>
    </source>
</evidence>
<dbReference type="Pfam" id="PF00440">
    <property type="entry name" value="TetR_N"/>
    <property type="match status" value="1"/>
</dbReference>
<keyword evidence="1 2" id="KW-0238">DNA-binding</keyword>
<dbReference type="InterPro" id="IPR041583">
    <property type="entry name" value="TetR_C_31"/>
</dbReference>
<reference evidence="4 6" key="1">
    <citation type="submission" date="2015-08" db="EMBL/GenBank/DDBJ databases">
        <title>Genome sequence of the pristinamycin over-producing bacterium Streptomyces pristinaespiralis HCCB10218.</title>
        <authorList>
            <person name="Tian J."/>
            <person name="Yang J."/>
            <person name="Li L."/>
            <person name="Ruan L."/>
            <person name="Wei W."/>
            <person name="Zheng G."/>
            <person name="Wei Z."/>
            <person name="Yang S."/>
            <person name="Ge M."/>
            <person name="Jiang W."/>
            <person name="Lu Y."/>
        </authorList>
    </citation>
    <scope>NUCLEOTIDE SEQUENCE [LARGE SCALE GENOMIC DNA]</scope>
    <source>
        <strain evidence="4 6">HCCB 10218</strain>
    </source>
</reference>
<gene>
    <name evidence="4" type="ORF">SPRI_0137</name>
    <name evidence="5" type="ORF">SPRI_7216</name>
</gene>
<dbReference type="STRING" id="38300.SPRI_0137"/>
<dbReference type="SUPFAM" id="SSF46689">
    <property type="entry name" value="Homeodomain-like"/>
    <property type="match status" value="1"/>
</dbReference>
<feature type="domain" description="HTH tetR-type" evidence="3">
    <location>
        <begin position="5"/>
        <end position="65"/>
    </location>
</feature>
<accession>A0A0M3QGV1</accession>
<dbReference type="EMBL" id="CP011340">
    <property type="protein sequence ID" value="ALC25522.1"/>
    <property type="molecule type" value="Genomic_DNA"/>
</dbReference>
<evidence type="ECO:0000313" key="4">
    <source>
        <dbReference type="EMBL" id="ALC18443.1"/>
    </source>
</evidence>
<protein>
    <submittedName>
        <fullName evidence="4">TetR family transcriptional regulator</fullName>
    </submittedName>
</protein>
<dbReference type="KEGG" id="spri:SPRI_0137"/>
<evidence type="ECO:0000313" key="6">
    <source>
        <dbReference type="Proteomes" id="UP000060513"/>
    </source>
</evidence>
<evidence type="ECO:0000313" key="5">
    <source>
        <dbReference type="EMBL" id="ALC25522.1"/>
    </source>
</evidence>
<dbReference type="Gene3D" id="1.10.357.10">
    <property type="entry name" value="Tetracycline Repressor, domain 2"/>
    <property type="match status" value="1"/>
</dbReference>
<dbReference type="Pfam" id="PF17940">
    <property type="entry name" value="TetR_C_31"/>
    <property type="match status" value="1"/>
</dbReference>